<sequence length="235" mass="26286">MFLVMTTLKSLERCFLICYCCPLLPDFLVLLMWTGGYDGGQLEITQAGQPFYEFLTSVINQGKKCEFGELYDSLLRDKIVVEVCSDTVREKLLAEKDLAFDKTVKICRASEIIKLLVSAMRSDTLPSVHAMHISHKSKCPKCGYNHPQRTCPAVGKECKKCGKVGHFAQLCLSKQVLTVNSGQQCQTPGPNSSETFFVSSIDIHHELDWIEKLILPNGNSVSFKLDTVAESLREL</sequence>
<evidence type="ECO:0000313" key="4">
    <source>
        <dbReference type="Proteomes" id="UP001159363"/>
    </source>
</evidence>
<gene>
    <name evidence="3" type="ORF">PR048_004677</name>
</gene>
<proteinExistence type="predicted"/>
<dbReference type="PROSITE" id="PS50158">
    <property type="entry name" value="ZF_CCHC"/>
    <property type="match status" value="1"/>
</dbReference>
<feature type="domain" description="CCHC-type" evidence="2">
    <location>
        <begin position="158"/>
        <end position="171"/>
    </location>
</feature>
<organism evidence="3 4">
    <name type="scientific">Dryococelus australis</name>
    <dbReference type="NCBI Taxonomy" id="614101"/>
    <lineage>
        <taxon>Eukaryota</taxon>
        <taxon>Metazoa</taxon>
        <taxon>Ecdysozoa</taxon>
        <taxon>Arthropoda</taxon>
        <taxon>Hexapoda</taxon>
        <taxon>Insecta</taxon>
        <taxon>Pterygota</taxon>
        <taxon>Neoptera</taxon>
        <taxon>Polyneoptera</taxon>
        <taxon>Phasmatodea</taxon>
        <taxon>Verophasmatodea</taxon>
        <taxon>Anareolatae</taxon>
        <taxon>Phasmatidae</taxon>
        <taxon>Eurycanthinae</taxon>
        <taxon>Dryococelus</taxon>
    </lineage>
</organism>
<evidence type="ECO:0000313" key="3">
    <source>
        <dbReference type="EMBL" id="KAJ8892097.1"/>
    </source>
</evidence>
<keyword evidence="4" id="KW-1185">Reference proteome</keyword>
<name>A0ABQ9I633_9NEOP</name>
<evidence type="ECO:0000256" key="1">
    <source>
        <dbReference type="PROSITE-ProRule" id="PRU00047"/>
    </source>
</evidence>
<keyword evidence="1" id="KW-0479">Metal-binding</keyword>
<dbReference type="EMBL" id="JARBHB010000002">
    <property type="protein sequence ID" value="KAJ8892097.1"/>
    <property type="molecule type" value="Genomic_DNA"/>
</dbReference>
<evidence type="ECO:0000259" key="2">
    <source>
        <dbReference type="PROSITE" id="PS50158"/>
    </source>
</evidence>
<dbReference type="InterPro" id="IPR001878">
    <property type="entry name" value="Znf_CCHC"/>
</dbReference>
<accession>A0ABQ9I633</accession>
<keyword evidence="1" id="KW-0862">Zinc</keyword>
<keyword evidence="1" id="KW-0863">Zinc-finger</keyword>
<dbReference type="Gene3D" id="4.10.60.10">
    <property type="entry name" value="Zinc finger, CCHC-type"/>
    <property type="match status" value="1"/>
</dbReference>
<protein>
    <recommendedName>
        <fullName evidence="2">CCHC-type domain-containing protein</fullName>
    </recommendedName>
</protein>
<reference evidence="3 4" key="1">
    <citation type="submission" date="2023-02" db="EMBL/GenBank/DDBJ databases">
        <title>LHISI_Scaffold_Assembly.</title>
        <authorList>
            <person name="Stuart O.P."/>
            <person name="Cleave R."/>
            <person name="Magrath M.J.L."/>
            <person name="Mikheyev A.S."/>
        </authorList>
    </citation>
    <scope>NUCLEOTIDE SEQUENCE [LARGE SCALE GENOMIC DNA]</scope>
    <source>
        <strain evidence="3">Daus_M_001</strain>
        <tissue evidence="3">Leg muscle</tissue>
    </source>
</reference>
<dbReference type="Proteomes" id="UP001159363">
    <property type="component" value="Chromosome 2"/>
</dbReference>
<comment type="caution">
    <text evidence="3">The sequence shown here is derived from an EMBL/GenBank/DDBJ whole genome shotgun (WGS) entry which is preliminary data.</text>
</comment>